<dbReference type="InterPro" id="IPR003439">
    <property type="entry name" value="ABC_transporter-like_ATP-bd"/>
</dbReference>
<dbReference type="EMBL" id="CP002467">
    <property type="protein sequence ID" value="ADV82130.1"/>
    <property type="molecule type" value="Genomic_DNA"/>
</dbReference>
<dbReference type="HOGENOM" id="CLU_000604_84_3_0"/>
<dbReference type="GO" id="GO:0016887">
    <property type="term" value="F:ATP hydrolysis activity"/>
    <property type="evidence" value="ECO:0007669"/>
    <property type="project" value="InterPro"/>
</dbReference>
<sequence length="621" mass="69343">MRRILRLLSYLRPYLLFSLLSVVLMAVVGALAAFRILLVKPIFENVLSSDASPDRVLVYNVPRTHWHIDLQYFIPHHFHNAWNVVAFALVVSAVVKSLCDYAGTYLVNYAGFGMITDLRNDLYNAVLRRSVSFFQKNSTGSLLSTLINDIERVQVAMSSVLSEFLQQIFTFIFTVTVAIIVGGRMAWLLLLFVPIIISSARRIGRRVRQTTRSGQDKLAEIQNILHETITGNRIVKAFGMERWEMTRFRTAARRLFRANLKSVSVQAISSPLMDAIGAIAIALLLWIGRRLIVAHELSAGSFITFLIAVFTLYDPVRKFALFYNSFQQALGASEDIFKFLDAQDEVPEKKNAHVLKEFKDTIVFDNVGFSYQEDDDAEEKLVLSEIDLVVPRGEVLALVGPSGAGKSTLVKLIPRFFDVTAGRITFDGHDIRDLTIDSVRKLIGKVTQDTVLFNDTVRNNIAYGQPDVPLERVQHAAKIALAHDFIENLPNGYDTVIGEKGFRLSGGERQRLAIARAVLKNAPILVLDEATSALDTESESLVQAALSNLMEGRTVFVVAHRLATVRRANRIAVIEKGKIVELGSHAELIAAGGLYRRLYEMQFVDEPRAAEVQEPIPEGIA</sequence>
<keyword evidence="12" id="KW-1185">Reference proteome</keyword>
<evidence type="ECO:0000256" key="1">
    <source>
        <dbReference type="ARBA" id="ARBA00004651"/>
    </source>
</evidence>
<keyword evidence="4" id="KW-0547">Nucleotide-binding</keyword>
<evidence type="ECO:0000256" key="2">
    <source>
        <dbReference type="ARBA" id="ARBA00022448"/>
    </source>
</evidence>
<evidence type="ECO:0000259" key="10">
    <source>
        <dbReference type="PROSITE" id="PS50929"/>
    </source>
</evidence>
<dbReference type="InterPro" id="IPR011527">
    <property type="entry name" value="ABC1_TM_dom"/>
</dbReference>
<evidence type="ECO:0000256" key="4">
    <source>
        <dbReference type="ARBA" id="ARBA00022741"/>
    </source>
</evidence>
<dbReference type="GO" id="GO:0015421">
    <property type="term" value="F:ABC-type oligopeptide transporter activity"/>
    <property type="evidence" value="ECO:0007669"/>
    <property type="project" value="TreeGrafter"/>
</dbReference>
<evidence type="ECO:0000256" key="6">
    <source>
        <dbReference type="ARBA" id="ARBA00022989"/>
    </source>
</evidence>
<dbReference type="STRING" id="401053.AciPR4_1306"/>
<evidence type="ECO:0000256" key="5">
    <source>
        <dbReference type="ARBA" id="ARBA00022840"/>
    </source>
</evidence>
<evidence type="ECO:0000259" key="9">
    <source>
        <dbReference type="PROSITE" id="PS50893"/>
    </source>
</evidence>
<dbReference type="CDD" id="cd03251">
    <property type="entry name" value="ABCC_MsbA"/>
    <property type="match status" value="1"/>
</dbReference>
<dbReference type="FunFam" id="3.40.50.300:FF:000287">
    <property type="entry name" value="Multidrug ABC transporter ATP-binding protein"/>
    <property type="match status" value="1"/>
</dbReference>
<dbReference type="GO" id="GO:0005524">
    <property type="term" value="F:ATP binding"/>
    <property type="evidence" value="ECO:0007669"/>
    <property type="project" value="UniProtKB-KW"/>
</dbReference>
<organism evidence="11 12">
    <name type="scientific">Terriglobus saanensis (strain ATCC BAA-1853 / DSM 23119 / SP1PR4)</name>
    <dbReference type="NCBI Taxonomy" id="401053"/>
    <lineage>
        <taxon>Bacteria</taxon>
        <taxon>Pseudomonadati</taxon>
        <taxon>Acidobacteriota</taxon>
        <taxon>Terriglobia</taxon>
        <taxon>Terriglobales</taxon>
        <taxon>Acidobacteriaceae</taxon>
        <taxon>Terriglobus</taxon>
    </lineage>
</organism>
<accession>E8UZB2</accession>
<protein>
    <submittedName>
        <fullName evidence="11">ABC transporter related protein</fullName>
    </submittedName>
</protein>
<dbReference type="Gene3D" id="3.40.50.300">
    <property type="entry name" value="P-loop containing nucleotide triphosphate hydrolases"/>
    <property type="match status" value="1"/>
</dbReference>
<dbReference type="InterPro" id="IPR027417">
    <property type="entry name" value="P-loop_NTPase"/>
</dbReference>
<dbReference type="SUPFAM" id="SSF90123">
    <property type="entry name" value="ABC transporter transmembrane region"/>
    <property type="match status" value="1"/>
</dbReference>
<dbReference type="PANTHER" id="PTHR43394">
    <property type="entry name" value="ATP-DEPENDENT PERMEASE MDL1, MITOCHONDRIAL"/>
    <property type="match status" value="1"/>
</dbReference>
<dbReference type="SUPFAM" id="SSF52540">
    <property type="entry name" value="P-loop containing nucleoside triphosphate hydrolases"/>
    <property type="match status" value="1"/>
</dbReference>
<dbReference type="Proteomes" id="UP000006844">
    <property type="component" value="Chromosome"/>
</dbReference>
<feature type="domain" description="ABC transmembrane type-1" evidence="10">
    <location>
        <begin position="19"/>
        <end position="328"/>
    </location>
</feature>
<keyword evidence="7 8" id="KW-0472">Membrane</keyword>
<dbReference type="InterPro" id="IPR039421">
    <property type="entry name" value="Type_1_exporter"/>
</dbReference>
<dbReference type="PROSITE" id="PS00211">
    <property type="entry name" value="ABC_TRANSPORTER_1"/>
    <property type="match status" value="1"/>
</dbReference>
<evidence type="ECO:0000313" key="12">
    <source>
        <dbReference type="Proteomes" id="UP000006844"/>
    </source>
</evidence>
<dbReference type="PROSITE" id="PS50893">
    <property type="entry name" value="ABC_TRANSPORTER_2"/>
    <property type="match status" value="1"/>
</dbReference>
<dbReference type="Pfam" id="PF00664">
    <property type="entry name" value="ABC_membrane"/>
    <property type="match status" value="1"/>
</dbReference>
<dbReference type="OrthoDB" id="9762778at2"/>
<dbReference type="InterPro" id="IPR036640">
    <property type="entry name" value="ABC1_TM_sf"/>
</dbReference>
<keyword evidence="3 8" id="KW-0812">Transmembrane</keyword>
<dbReference type="PROSITE" id="PS50929">
    <property type="entry name" value="ABC_TM1F"/>
    <property type="match status" value="1"/>
</dbReference>
<evidence type="ECO:0000256" key="7">
    <source>
        <dbReference type="ARBA" id="ARBA00023136"/>
    </source>
</evidence>
<dbReference type="RefSeq" id="WP_013567863.1">
    <property type="nucleotide sequence ID" value="NC_014963.1"/>
</dbReference>
<proteinExistence type="predicted"/>
<evidence type="ECO:0000256" key="3">
    <source>
        <dbReference type="ARBA" id="ARBA00022692"/>
    </source>
</evidence>
<dbReference type="InterPro" id="IPR017871">
    <property type="entry name" value="ABC_transporter-like_CS"/>
</dbReference>
<dbReference type="CDD" id="cd18552">
    <property type="entry name" value="ABC_6TM_MsbA_like"/>
    <property type="match status" value="1"/>
</dbReference>
<keyword evidence="6 8" id="KW-1133">Transmembrane helix</keyword>
<keyword evidence="5" id="KW-0067">ATP-binding</keyword>
<reference evidence="11 12" key="1">
    <citation type="journal article" date="2012" name="Stand. Genomic Sci.">
        <title>Complete genome sequence of Terriglobus saanensis type strain SP1PR4(T), an Acidobacteria from tundra soil.</title>
        <authorList>
            <person name="Rawat S.R."/>
            <person name="Mannisto M.K."/>
            <person name="Starovoytov V."/>
            <person name="Goodwin L."/>
            <person name="Nolan M."/>
            <person name="Hauser L."/>
            <person name="Land M."/>
            <person name="Davenport K.W."/>
            <person name="Woyke T."/>
            <person name="Haggblom M.M."/>
        </authorList>
    </citation>
    <scope>NUCLEOTIDE SEQUENCE</scope>
    <source>
        <strain evidence="12">ATCC BAA-1853 / DSM 23119 / SP1PR4</strain>
    </source>
</reference>
<dbReference type="GO" id="GO:0005886">
    <property type="term" value="C:plasma membrane"/>
    <property type="evidence" value="ECO:0007669"/>
    <property type="project" value="UniProtKB-SubCell"/>
</dbReference>
<evidence type="ECO:0000256" key="8">
    <source>
        <dbReference type="SAM" id="Phobius"/>
    </source>
</evidence>
<dbReference type="Gene3D" id="1.20.1560.10">
    <property type="entry name" value="ABC transporter type 1, transmembrane domain"/>
    <property type="match status" value="1"/>
</dbReference>
<evidence type="ECO:0000313" key="11">
    <source>
        <dbReference type="EMBL" id="ADV82130.1"/>
    </source>
</evidence>
<feature type="transmembrane region" description="Helical" evidence="8">
    <location>
        <begin position="168"/>
        <end position="197"/>
    </location>
</feature>
<dbReference type="InterPro" id="IPR003593">
    <property type="entry name" value="AAA+_ATPase"/>
</dbReference>
<dbReference type="PANTHER" id="PTHR43394:SF1">
    <property type="entry name" value="ATP-BINDING CASSETTE SUB-FAMILY B MEMBER 10, MITOCHONDRIAL"/>
    <property type="match status" value="1"/>
</dbReference>
<dbReference type="eggNOG" id="COG1132">
    <property type="taxonomic scope" value="Bacteria"/>
</dbReference>
<feature type="transmembrane region" description="Helical" evidence="8">
    <location>
        <begin position="293"/>
        <end position="313"/>
    </location>
</feature>
<dbReference type="AlphaFoldDB" id="E8UZB2"/>
<feature type="transmembrane region" description="Helical" evidence="8">
    <location>
        <begin position="12"/>
        <end position="38"/>
    </location>
</feature>
<gene>
    <name evidence="11" type="ordered locus">AciPR4_1306</name>
</gene>
<dbReference type="KEGG" id="tsa:AciPR4_1306"/>
<comment type="subcellular location">
    <subcellularLocation>
        <location evidence="1">Cell membrane</location>
        <topology evidence="1">Multi-pass membrane protein</topology>
    </subcellularLocation>
</comment>
<name>E8UZB2_TERSS</name>
<dbReference type="SMART" id="SM00382">
    <property type="entry name" value="AAA"/>
    <property type="match status" value="1"/>
</dbReference>
<keyword evidence="2" id="KW-0813">Transport</keyword>
<dbReference type="Pfam" id="PF00005">
    <property type="entry name" value="ABC_tran"/>
    <property type="match status" value="1"/>
</dbReference>
<feature type="domain" description="ABC transporter" evidence="9">
    <location>
        <begin position="362"/>
        <end position="601"/>
    </location>
</feature>